<keyword evidence="1 3" id="KW-0547">Nucleotide-binding</keyword>
<protein>
    <recommendedName>
        <fullName evidence="5">Protein kinase domain-containing protein</fullName>
    </recommendedName>
</protein>
<evidence type="ECO:0000259" key="5">
    <source>
        <dbReference type="PROSITE" id="PS50011"/>
    </source>
</evidence>
<gene>
    <name evidence="6" type="ORF">FOZ61_008593</name>
</gene>
<dbReference type="InterPro" id="IPR000719">
    <property type="entry name" value="Prot_kinase_dom"/>
</dbReference>
<accession>A0A7J6L2U8</accession>
<keyword evidence="2 3" id="KW-0067">ATP-binding</keyword>
<feature type="region of interest" description="Disordered" evidence="4">
    <location>
        <begin position="67"/>
        <end position="87"/>
    </location>
</feature>
<sequence>MMATGPHGEATNEDGYHRFTTTRPFDSPITCGTNLQDSLQLRYFSGREQLSGRACYTPAYRENFWQRPKPVFRPPGQRPSNNIRDHTNNSYSLRNCTMYNCNHDNNSMYSPYYYNTFYRPNDGTVNHFNVNAMPSVLRSCRVEACRSPFAPYNDTMVSVLPQLHPAIMPNGSPYETAYSHHYNGISPVEGPSHEDSGVWRNTYLSNHVPVAAPLHREDTFLDTLPDEVRKFRLSREEVQICAIPPSGPSNSHDGYPGYLGGGTFGYVCAGFVHGARCAVKVSRGLGRTSVDGHDPQFIREVMTLSKLHSNHNIVTLLGFVPSDATSDSCLLVMEEMATSLQSVIEGVGPLPIPSTLTRIGIIRDVSSALEFMHAQGYVHRDIKPANVLLSHSYIAKLCDFGGCFTLGELQNGSASAACATVEYACPTHPSCQQCSCDIYSLGLVMVQVVHLVDIYTATERRKLAPPPNAALADMMEVAGSCMSALDASRPTSHFLRDHFASAFLQLTNTYSSPSKPVKPHRGSGHSRYSRASVSQNTEGKRKCKQSTMPPNVRRVLVPKSGVPLRSPMLLVGS</sequence>
<evidence type="ECO:0000256" key="1">
    <source>
        <dbReference type="ARBA" id="ARBA00022741"/>
    </source>
</evidence>
<dbReference type="InterPro" id="IPR008271">
    <property type="entry name" value="Ser/Thr_kinase_AS"/>
</dbReference>
<proteinExistence type="predicted"/>
<dbReference type="PROSITE" id="PS50011">
    <property type="entry name" value="PROTEIN_KINASE_DOM"/>
    <property type="match status" value="1"/>
</dbReference>
<dbReference type="Gene3D" id="1.10.510.10">
    <property type="entry name" value="Transferase(Phosphotransferase) domain 1"/>
    <property type="match status" value="1"/>
</dbReference>
<dbReference type="OrthoDB" id="430457at2759"/>
<evidence type="ECO:0000256" key="3">
    <source>
        <dbReference type="PROSITE-ProRule" id="PRU10141"/>
    </source>
</evidence>
<dbReference type="AlphaFoldDB" id="A0A7J6L2U8"/>
<organism evidence="6 7">
    <name type="scientific">Perkinsus olseni</name>
    <name type="common">Perkinsus atlanticus</name>
    <dbReference type="NCBI Taxonomy" id="32597"/>
    <lineage>
        <taxon>Eukaryota</taxon>
        <taxon>Sar</taxon>
        <taxon>Alveolata</taxon>
        <taxon>Perkinsozoa</taxon>
        <taxon>Perkinsea</taxon>
        <taxon>Perkinsida</taxon>
        <taxon>Perkinsidae</taxon>
        <taxon>Perkinsus</taxon>
    </lineage>
</organism>
<comment type="caution">
    <text evidence="6">The sequence shown here is derived from an EMBL/GenBank/DDBJ whole genome shotgun (WGS) entry which is preliminary data.</text>
</comment>
<dbReference type="PANTHER" id="PTHR23257">
    <property type="entry name" value="SERINE-THREONINE PROTEIN KINASE"/>
    <property type="match status" value="1"/>
</dbReference>
<dbReference type="InterPro" id="IPR017441">
    <property type="entry name" value="Protein_kinase_ATP_BS"/>
</dbReference>
<feature type="compositionally biased region" description="Basic residues" evidence="4">
    <location>
        <begin position="517"/>
        <end position="528"/>
    </location>
</feature>
<name>A0A7J6L2U8_PEROL</name>
<evidence type="ECO:0000256" key="2">
    <source>
        <dbReference type="ARBA" id="ARBA00022840"/>
    </source>
</evidence>
<dbReference type="EMBL" id="JABAHT010000578">
    <property type="protein sequence ID" value="KAF4653915.1"/>
    <property type="molecule type" value="Genomic_DNA"/>
</dbReference>
<evidence type="ECO:0000313" key="6">
    <source>
        <dbReference type="EMBL" id="KAF4653915.1"/>
    </source>
</evidence>
<evidence type="ECO:0000313" key="7">
    <source>
        <dbReference type="Proteomes" id="UP000570595"/>
    </source>
</evidence>
<dbReference type="GO" id="GO:0007165">
    <property type="term" value="P:signal transduction"/>
    <property type="evidence" value="ECO:0007669"/>
    <property type="project" value="TreeGrafter"/>
</dbReference>
<feature type="domain" description="Protein kinase" evidence="5">
    <location>
        <begin position="253"/>
        <end position="504"/>
    </location>
</feature>
<dbReference type="GO" id="GO:0005524">
    <property type="term" value="F:ATP binding"/>
    <property type="evidence" value="ECO:0007669"/>
    <property type="project" value="UniProtKB-UniRule"/>
</dbReference>
<dbReference type="InterPro" id="IPR011009">
    <property type="entry name" value="Kinase-like_dom_sf"/>
</dbReference>
<dbReference type="GO" id="GO:1902103">
    <property type="term" value="P:negative regulation of metaphase/anaphase transition of meiotic cell cycle"/>
    <property type="evidence" value="ECO:0007669"/>
    <property type="project" value="TreeGrafter"/>
</dbReference>
<dbReference type="SUPFAM" id="SSF56112">
    <property type="entry name" value="Protein kinase-like (PK-like)"/>
    <property type="match status" value="1"/>
</dbReference>
<dbReference type="CDD" id="cd00180">
    <property type="entry name" value="PKc"/>
    <property type="match status" value="1"/>
</dbReference>
<dbReference type="SMART" id="SM00220">
    <property type="entry name" value="S_TKc"/>
    <property type="match status" value="1"/>
</dbReference>
<dbReference type="PROSITE" id="PS00108">
    <property type="entry name" value="PROTEIN_KINASE_ST"/>
    <property type="match status" value="1"/>
</dbReference>
<dbReference type="Pfam" id="PF00069">
    <property type="entry name" value="Pkinase"/>
    <property type="match status" value="1"/>
</dbReference>
<reference evidence="6 7" key="1">
    <citation type="submission" date="2020-04" db="EMBL/GenBank/DDBJ databases">
        <title>Perkinsus olseni comparative genomics.</title>
        <authorList>
            <person name="Bogema D.R."/>
        </authorList>
    </citation>
    <scope>NUCLEOTIDE SEQUENCE [LARGE SCALE GENOMIC DNA]</scope>
    <source>
        <strain evidence="6">ATCC PRA-179</strain>
    </source>
</reference>
<dbReference type="PROSITE" id="PS00107">
    <property type="entry name" value="PROTEIN_KINASE_ATP"/>
    <property type="match status" value="1"/>
</dbReference>
<dbReference type="GO" id="GO:0005737">
    <property type="term" value="C:cytoplasm"/>
    <property type="evidence" value="ECO:0007669"/>
    <property type="project" value="TreeGrafter"/>
</dbReference>
<feature type="region of interest" description="Disordered" evidence="4">
    <location>
        <begin position="511"/>
        <end position="549"/>
    </location>
</feature>
<dbReference type="InterPro" id="IPR050167">
    <property type="entry name" value="Ser_Thr_protein_kinase"/>
</dbReference>
<evidence type="ECO:0000256" key="4">
    <source>
        <dbReference type="SAM" id="MobiDB-lite"/>
    </source>
</evidence>
<dbReference type="GO" id="GO:0043410">
    <property type="term" value="P:positive regulation of MAPK cascade"/>
    <property type="evidence" value="ECO:0007669"/>
    <property type="project" value="TreeGrafter"/>
</dbReference>
<feature type="compositionally biased region" description="Polar residues" evidence="4">
    <location>
        <begin position="78"/>
        <end position="87"/>
    </location>
</feature>
<dbReference type="PANTHER" id="PTHR23257:SF706">
    <property type="entry name" value="PROTO-ONCOGENE SERINE_THREONINE-PROTEIN KINASE MOS"/>
    <property type="match status" value="1"/>
</dbReference>
<dbReference type="GO" id="GO:0004672">
    <property type="term" value="F:protein kinase activity"/>
    <property type="evidence" value="ECO:0007669"/>
    <property type="project" value="InterPro"/>
</dbReference>
<dbReference type="Proteomes" id="UP000570595">
    <property type="component" value="Unassembled WGS sequence"/>
</dbReference>
<feature type="binding site" evidence="3">
    <location>
        <position position="280"/>
    </location>
    <ligand>
        <name>ATP</name>
        <dbReference type="ChEBI" id="CHEBI:30616"/>
    </ligand>
</feature>